<organism evidence="1 2">
    <name type="scientific">Kyrpidia tusciae (strain DSM 2912 / NBRC 15312 / T2)</name>
    <name type="common">Bacillus tusciae</name>
    <dbReference type="NCBI Taxonomy" id="562970"/>
    <lineage>
        <taxon>Bacteria</taxon>
        <taxon>Bacillati</taxon>
        <taxon>Bacillota</taxon>
        <taxon>Bacilli</taxon>
        <taxon>Bacillales</taxon>
        <taxon>Alicyclobacillaceae</taxon>
        <taxon>Kyrpidia</taxon>
    </lineage>
</organism>
<dbReference type="eggNOG" id="COG1724">
    <property type="taxonomic scope" value="Bacteria"/>
</dbReference>
<sequence length="92" mass="10881">MIFKAKDIRSSLEKKGFHRKYTDHEYFIFYFQGKKTSIRTKLSLGIKEVGDAILNRMAQQLHLSRKDFNNLIQCPLTYDHYIAILKEKGILD</sequence>
<dbReference type="EMBL" id="CP002017">
    <property type="protein sequence ID" value="ADG05631.1"/>
    <property type="molecule type" value="Genomic_DNA"/>
</dbReference>
<proteinExistence type="predicted"/>
<accession>D5WVZ9</accession>
<dbReference type="KEGG" id="bts:Btus_0887"/>
<dbReference type="Proteomes" id="UP000002368">
    <property type="component" value="Chromosome"/>
</dbReference>
<protein>
    <recommendedName>
        <fullName evidence="3">YcfA family protein</fullName>
    </recommendedName>
</protein>
<gene>
    <name evidence="1" type="ordered locus">Btus_0887</name>
</gene>
<reference evidence="1 2" key="1">
    <citation type="journal article" date="2011" name="Stand. Genomic Sci.">
        <title>Complete genome sequence of the thermophilic, hydrogen-oxidizing Bacillus tusciae type strain (T2) and reclassification in the new genus, Kyrpidia gen. nov. as Kyrpidia tusciae comb. nov. and emendation of the family Alicyclobacillaceae da Costa and Rainey, 2010.</title>
        <authorList>
            <person name="Klenk H.P."/>
            <person name="Lapidus A."/>
            <person name="Chertkov O."/>
            <person name="Copeland A."/>
            <person name="Del Rio T.G."/>
            <person name="Nolan M."/>
            <person name="Lucas S."/>
            <person name="Chen F."/>
            <person name="Tice H."/>
            <person name="Cheng J.F."/>
            <person name="Han C."/>
            <person name="Bruce D."/>
            <person name="Goodwin L."/>
            <person name="Pitluck S."/>
            <person name="Pati A."/>
            <person name="Ivanova N."/>
            <person name="Mavromatis K."/>
            <person name="Daum C."/>
            <person name="Chen A."/>
            <person name="Palaniappan K."/>
            <person name="Chang Y.J."/>
            <person name="Land M."/>
            <person name="Hauser L."/>
            <person name="Jeffries C.D."/>
            <person name="Detter J.C."/>
            <person name="Rohde M."/>
            <person name="Abt B."/>
            <person name="Pukall R."/>
            <person name="Goker M."/>
            <person name="Bristow J."/>
            <person name="Markowitz V."/>
            <person name="Hugenholtz P."/>
            <person name="Eisen J.A."/>
        </authorList>
    </citation>
    <scope>NUCLEOTIDE SEQUENCE [LARGE SCALE GENOMIC DNA]</scope>
    <source>
        <strain evidence="1 2">DSM 2912</strain>
    </source>
</reference>
<keyword evidence="2" id="KW-1185">Reference proteome</keyword>
<evidence type="ECO:0000313" key="1">
    <source>
        <dbReference type="EMBL" id="ADG05631.1"/>
    </source>
</evidence>
<dbReference type="HOGENOM" id="CLU_179875_1_0_9"/>
<dbReference type="AlphaFoldDB" id="D5WVZ9"/>
<name>D5WVZ9_KYRT2</name>
<evidence type="ECO:0000313" key="2">
    <source>
        <dbReference type="Proteomes" id="UP000002368"/>
    </source>
</evidence>
<evidence type="ECO:0008006" key="3">
    <source>
        <dbReference type="Google" id="ProtNLM"/>
    </source>
</evidence>